<dbReference type="Proteomes" id="UP000244193">
    <property type="component" value="Chromosome"/>
</dbReference>
<proteinExistence type="predicted"/>
<keyword evidence="2" id="KW-1185">Reference proteome</keyword>
<evidence type="ECO:0000313" key="1">
    <source>
        <dbReference type="EMBL" id="AWA30478.1"/>
    </source>
</evidence>
<dbReference type="AlphaFoldDB" id="A0A2S0RGW7"/>
<evidence type="ECO:0000313" key="2">
    <source>
        <dbReference type="Proteomes" id="UP000244193"/>
    </source>
</evidence>
<dbReference type="NCBIfam" id="TIGR02117">
    <property type="entry name" value="chp_urease_rgn"/>
    <property type="match status" value="1"/>
</dbReference>
<reference evidence="1 2" key="1">
    <citation type="submission" date="2018-04" db="EMBL/GenBank/DDBJ databases">
        <title>Genome sequencing of Flavobacterium sp. HYN0048.</title>
        <authorList>
            <person name="Yi H."/>
            <person name="Baek C."/>
        </authorList>
    </citation>
    <scope>NUCLEOTIDE SEQUENCE [LARGE SCALE GENOMIC DNA]</scope>
    <source>
        <strain evidence="1 2">HYN0048</strain>
    </source>
</reference>
<gene>
    <name evidence="1" type="ORF">HYN48_10480</name>
</gene>
<accession>A0A2S0RGW7</accession>
<dbReference type="OrthoDB" id="211174at2"/>
<organism evidence="1 2">
    <name type="scientific">Flavobacterium magnum</name>
    <dbReference type="NCBI Taxonomy" id="2162713"/>
    <lineage>
        <taxon>Bacteria</taxon>
        <taxon>Pseudomonadati</taxon>
        <taxon>Bacteroidota</taxon>
        <taxon>Flavobacteriia</taxon>
        <taxon>Flavobacteriales</taxon>
        <taxon>Flavobacteriaceae</taxon>
        <taxon>Flavobacterium</taxon>
    </lineage>
</organism>
<name>A0A2S0RGW7_9FLAO</name>
<dbReference type="InterPro" id="IPR011727">
    <property type="entry name" value="CHP02117"/>
</dbReference>
<protein>
    <submittedName>
        <fullName evidence="1">TIGR02117 family protein</fullName>
    </submittedName>
</protein>
<sequence length="213" mass="24316">MLSLLVFIAAYMLLAFLLSRISVNSRDEDPDSAVAIYLRTNGVHTDVVFPVENEVFNWKQFVRVGHTVANDAALAYVAFGWGDRDFYLHTPEWSDLKFRTAFNAAFYLGTSAMHVVFLDQPLEGERCRKIFVSRREYADMVAFVQKSFARDTAGNPRPILHSGYGLNDIFYEAEGRYSLFYTCNSWTNNTLKSGRQKAALWTLTDGGIFCHYQ</sequence>
<dbReference type="KEGG" id="fmg:HYN48_10480"/>
<dbReference type="Pfam" id="PF09601">
    <property type="entry name" value="DUF2459"/>
    <property type="match status" value="1"/>
</dbReference>
<dbReference type="EMBL" id="CP028811">
    <property type="protein sequence ID" value="AWA30478.1"/>
    <property type="molecule type" value="Genomic_DNA"/>
</dbReference>